<reference evidence="3 4" key="1">
    <citation type="journal article" date="2020" name="Genomics">
        <title>Complete, high-quality genomes from long-read metagenomic sequencing of two wolf lichen thalli reveals enigmatic genome architecture.</title>
        <authorList>
            <person name="McKenzie S.K."/>
            <person name="Walston R.F."/>
            <person name="Allen J.L."/>
        </authorList>
    </citation>
    <scope>NUCLEOTIDE SEQUENCE [LARGE SCALE GENOMIC DNA]</scope>
    <source>
        <strain evidence="3">WasteWater1</strain>
    </source>
</reference>
<dbReference type="AlphaFoldDB" id="A0A8H6FB97"/>
<dbReference type="SUPFAM" id="SSF48403">
    <property type="entry name" value="Ankyrin repeat"/>
    <property type="match status" value="1"/>
</dbReference>
<protein>
    <recommendedName>
        <fullName evidence="5">Ankyrin repeat protein</fullName>
    </recommendedName>
</protein>
<dbReference type="GeneID" id="59330822"/>
<feature type="region of interest" description="Disordered" evidence="2">
    <location>
        <begin position="231"/>
        <end position="259"/>
    </location>
</feature>
<evidence type="ECO:0000256" key="2">
    <source>
        <dbReference type="SAM" id="MobiDB-lite"/>
    </source>
</evidence>
<dbReference type="InterPro" id="IPR036770">
    <property type="entry name" value="Ankyrin_rpt-contain_sf"/>
</dbReference>
<dbReference type="RefSeq" id="XP_037150988.1">
    <property type="nucleotide sequence ID" value="XM_037293335.1"/>
</dbReference>
<evidence type="ECO:0000313" key="4">
    <source>
        <dbReference type="Proteomes" id="UP000593566"/>
    </source>
</evidence>
<dbReference type="InterPro" id="IPR002110">
    <property type="entry name" value="Ankyrin_rpt"/>
</dbReference>
<keyword evidence="1" id="KW-0040">ANK repeat</keyword>
<dbReference type="Gene3D" id="1.25.40.20">
    <property type="entry name" value="Ankyrin repeat-containing domain"/>
    <property type="match status" value="1"/>
</dbReference>
<accession>A0A8H6FB97</accession>
<comment type="caution">
    <text evidence="3">The sequence shown here is derived from an EMBL/GenBank/DDBJ whole genome shotgun (WGS) entry which is preliminary data.</text>
</comment>
<dbReference type="PROSITE" id="PS50297">
    <property type="entry name" value="ANK_REP_REGION"/>
    <property type="match status" value="1"/>
</dbReference>
<proteinExistence type="predicted"/>
<feature type="region of interest" description="Disordered" evidence="2">
    <location>
        <begin position="935"/>
        <end position="1016"/>
    </location>
</feature>
<feature type="repeat" description="ANK" evidence="1">
    <location>
        <begin position="362"/>
        <end position="394"/>
    </location>
</feature>
<evidence type="ECO:0000313" key="3">
    <source>
        <dbReference type="EMBL" id="KAF6221553.1"/>
    </source>
</evidence>
<dbReference type="EMBL" id="JACCJB010000014">
    <property type="protein sequence ID" value="KAF6221553.1"/>
    <property type="molecule type" value="Genomic_DNA"/>
</dbReference>
<evidence type="ECO:0008006" key="5">
    <source>
        <dbReference type="Google" id="ProtNLM"/>
    </source>
</evidence>
<gene>
    <name evidence="3" type="ORF">HO133_002409</name>
</gene>
<dbReference type="Proteomes" id="UP000593566">
    <property type="component" value="Unassembled WGS sequence"/>
</dbReference>
<feature type="compositionally biased region" description="Basic and acidic residues" evidence="2">
    <location>
        <begin position="977"/>
        <end position="988"/>
    </location>
</feature>
<keyword evidence="4" id="KW-1185">Reference proteome</keyword>
<evidence type="ECO:0000256" key="1">
    <source>
        <dbReference type="PROSITE-ProRule" id="PRU00023"/>
    </source>
</evidence>
<sequence length="1252" mass="138659">MDTGPVDVTGSSFDPGCPYHPESLFHPLERGYHPIFRFIEHFSDGSDYVADSFGEHTYITKSEDQSCSVRKTVSTIDVELSSIVLQSRISDILGLAGQDPPSNIFDGFQLLENSGFLEVDLRQLRAETQGHNPMGVVADPVYVQGTILEAELALLVEGLIGDHQIFESFGYENLHERGYLTYERWMAWNNSKIIEAQDHLDRIFHATGHSEGVNDFDTAVNDNLAEEPLAHPSMLSGPSWKPHFVGPEDQDSRSRSLAASSGLVAETQRLLDKGINPGELHFHTPNYGILTNSYPILHFHTPMGYEFLTEPMSTEQAKKGSYTGLATVEITPNYTINYEKLTVPLVVDQLVGPPLPALLLHESNSPLIAAIYKGESEIITQLLDHGANPTILSHIKQEDQWLVARSLIDHGADGTLLLLSLQGQKLADPRLLYVLQDGGANIYLTRPTPTQDHDLSLRLSDYGVAYMHKICVRTRQMISAIERSDLACVEAEISCDADPTFGVDAAISKLEPKALRLLLHKGADLRYLEFGKRQASLLEAITADACLTMVAEEGFTSAVGSILRLRSSANTIEGRDGKISLTNLIRQRRTPILKMLLNKGFFSRDFVADSSEWSLPVAARSSMDLYTLLLDFGARFYTALFGAVTATNLTDLKSLEIAERPVKYRVYPEIHTERGDLFTTAEENMYSVFTKATSPCNPGVLVPANHWFCRYLSLVAKDTPLETYVSEGGSLTALPSHWNLSSLEPHYQPISPVIKGASVPIQTKPKMTDFNLPEPDEKSLNEIRLLCLHREFQKEHAHILACAQSSVAGNPRAWGQYGFMRNYSFAWRSGMATVHVLRRRETTSNLNSAIWFLAIAKARLVTDKSSPTGWQVQFMSDLNRYRGLFSQSDGSLDAFRSAAQDIWGASLTYPPHHDGVDQTTLMYFQSLAGSLLDGSESPLRHRGNSDHGLLTSQRRWRMHQPSKLGKKDGYPNPFHKRLPESLVERGDPADYYASGSTDFHEGGTGQEYASDSPFRDTRNGRPYVSAHYTVALTMTAGFNFGVVLALLLALGQSLVQSTLNLNSSALSEEGLRDTVTHLCSSTEFHLSHSTHGSLDLVKTDINCAISCGILNRFSDLPKYVEEADFVQTTSINPFEAITIKQSLVRACNIWDASYALQERYHVLRAFVGLRGYKRIVPHTTRPTTSAEEPQSASLGFGVPIDHGDGIIESSRLCQSLQTSLPVSPSIISSDVEMQTQSPPGYGRLQALKEALR</sequence>
<name>A0A8H6FB97_9LECA</name>
<dbReference type="PROSITE" id="PS50088">
    <property type="entry name" value="ANK_REPEAT"/>
    <property type="match status" value="1"/>
</dbReference>
<organism evidence="3 4">
    <name type="scientific">Letharia lupina</name>
    <dbReference type="NCBI Taxonomy" id="560253"/>
    <lineage>
        <taxon>Eukaryota</taxon>
        <taxon>Fungi</taxon>
        <taxon>Dikarya</taxon>
        <taxon>Ascomycota</taxon>
        <taxon>Pezizomycotina</taxon>
        <taxon>Lecanoromycetes</taxon>
        <taxon>OSLEUM clade</taxon>
        <taxon>Lecanoromycetidae</taxon>
        <taxon>Lecanorales</taxon>
        <taxon>Lecanorineae</taxon>
        <taxon>Parmeliaceae</taxon>
        <taxon>Letharia</taxon>
    </lineage>
</organism>